<dbReference type="InterPro" id="IPR032675">
    <property type="entry name" value="LRR_dom_sf"/>
</dbReference>
<dbReference type="eggNOG" id="ENOG502RZR2">
    <property type="taxonomic scope" value="Eukaryota"/>
</dbReference>
<dbReference type="SUPFAM" id="SSF81383">
    <property type="entry name" value="F-box domain"/>
    <property type="match status" value="1"/>
</dbReference>
<dbReference type="AlphaFoldDB" id="A0A0E0ENE0"/>
<dbReference type="Pfam" id="PF24758">
    <property type="entry name" value="LRR_At5g56370"/>
    <property type="match status" value="1"/>
</dbReference>
<reference evidence="2" key="2">
    <citation type="submission" date="2018-05" db="EMBL/GenBank/DDBJ databases">
        <title>OmerRS3 (Oryza meridionalis Reference Sequence Version 3).</title>
        <authorList>
            <person name="Zhang J."/>
            <person name="Kudrna D."/>
            <person name="Lee S."/>
            <person name="Talag J."/>
            <person name="Welchert J."/>
            <person name="Wing R.A."/>
        </authorList>
    </citation>
    <scope>NUCLEOTIDE SEQUENCE [LARGE SCALE GENOMIC DNA]</scope>
    <source>
        <strain evidence="2">cv. OR44</strain>
    </source>
</reference>
<dbReference type="InterPro" id="IPR050232">
    <property type="entry name" value="FBL13/AtMIF1-like"/>
</dbReference>
<keyword evidence="3" id="KW-1185">Reference proteome</keyword>
<dbReference type="Gene3D" id="3.80.10.10">
    <property type="entry name" value="Ribonuclease Inhibitor"/>
    <property type="match status" value="1"/>
</dbReference>
<dbReference type="EnsemblPlants" id="OMERI08G16910.1">
    <property type="protein sequence ID" value="OMERI08G16910.1"/>
    <property type="gene ID" value="OMERI08G16910"/>
</dbReference>
<dbReference type="SUPFAM" id="SSF52047">
    <property type="entry name" value="RNI-like"/>
    <property type="match status" value="1"/>
</dbReference>
<dbReference type="Proteomes" id="UP000008021">
    <property type="component" value="Chromosome 8"/>
</dbReference>
<organism evidence="2">
    <name type="scientific">Oryza meridionalis</name>
    <dbReference type="NCBI Taxonomy" id="40149"/>
    <lineage>
        <taxon>Eukaryota</taxon>
        <taxon>Viridiplantae</taxon>
        <taxon>Streptophyta</taxon>
        <taxon>Embryophyta</taxon>
        <taxon>Tracheophyta</taxon>
        <taxon>Spermatophyta</taxon>
        <taxon>Magnoliopsida</taxon>
        <taxon>Liliopsida</taxon>
        <taxon>Poales</taxon>
        <taxon>Poaceae</taxon>
        <taxon>BOP clade</taxon>
        <taxon>Oryzoideae</taxon>
        <taxon>Oryzeae</taxon>
        <taxon>Oryzinae</taxon>
        <taxon>Oryza</taxon>
    </lineage>
</organism>
<accession>A0A0E0ENE0</accession>
<dbReference type="InterPro" id="IPR036047">
    <property type="entry name" value="F-box-like_dom_sf"/>
</dbReference>
<name>A0A0E0ENE0_9ORYZ</name>
<dbReference type="HOGENOM" id="CLU_022351_1_0_1"/>
<evidence type="ECO:0000313" key="3">
    <source>
        <dbReference type="Proteomes" id="UP000008021"/>
    </source>
</evidence>
<proteinExistence type="predicted"/>
<dbReference type="PANTHER" id="PTHR31900:SF30">
    <property type="entry name" value="SUPERFAMILY PROTEIN, PUTATIVE-RELATED"/>
    <property type="match status" value="1"/>
</dbReference>
<protein>
    <recommendedName>
        <fullName evidence="1">F-box/LRR-repeat protein 15/At3g58940/PEG3-like LRR domain-containing protein</fullName>
    </recommendedName>
</protein>
<dbReference type="InterPro" id="IPR055411">
    <property type="entry name" value="LRR_FXL15/At3g58940/PEG3-like"/>
</dbReference>
<reference evidence="2" key="1">
    <citation type="submission" date="2015-04" db="UniProtKB">
        <authorList>
            <consortium name="EnsemblPlants"/>
        </authorList>
    </citation>
    <scope>IDENTIFICATION</scope>
</reference>
<evidence type="ECO:0000313" key="2">
    <source>
        <dbReference type="EnsemblPlants" id="OMERI08G16910.1"/>
    </source>
</evidence>
<dbReference type="PANTHER" id="PTHR31900">
    <property type="entry name" value="F-BOX/RNI SUPERFAMILY PROTEIN-RELATED"/>
    <property type="match status" value="1"/>
</dbReference>
<feature type="domain" description="F-box/LRR-repeat protein 15/At3g58940/PEG3-like LRR" evidence="1">
    <location>
        <begin position="164"/>
        <end position="267"/>
    </location>
</feature>
<evidence type="ECO:0000259" key="1">
    <source>
        <dbReference type="Pfam" id="PF24758"/>
    </source>
</evidence>
<dbReference type="Gramene" id="OMERI08G16910.1">
    <property type="protein sequence ID" value="OMERI08G16910.1"/>
    <property type="gene ID" value="OMERI08G16910"/>
</dbReference>
<sequence length="512" mass="58110">MTAPRSNSAKTVTSMQRRDLLSDLPDATLAQVLYHRGSVDATITSALSRRWRNVHAAVPVVDLVNPKKGERWGDVSRQKTCFDHQVTAAILGKDLPTRKFRLDAFYPPYDLRDQWFAIVSVSGLEEFDVKLRYWDHSKRNLCPFGTHPKASADFDEEMRHSFTATPLHIFRCDTLRRLLLTNWMLDVPAGGVSMSSLETLFLKRIMAKDCAVQRLISGCPNLADLTLEQCPSVTELVVASPRLDSFAMICCHHASHVVLHTERLWTLRYKGGLPSENFVSNPNRADVLALTIDICESLLGISASAVVPITKVITRCTNVTFLHLHLRPTMAFHSGAFTRALRHLPHLRQLALKGILDNDETAQSVSTLLRNTPNLDVLSLIPLRPRPPKPDYLYMFDGSDDDSSQNGYEENKKDKSSLDGEDTYVHVPKILWETRVECLHRLRKIKLLNYKGTPNERILAKYLLSKASALEQCSITLPANKTSTEDRRWKLTKELSYWRANKRTRISYKSHV</sequence>
<dbReference type="STRING" id="40149.A0A0E0ENE0"/>